<sequence>MDYLKSTDFTSLLEAAEDQDAPASFEMLPATTRDVHMNDVVADESEEEMDEDQLDTQEVTIYKDLPDLEEMIIQSVIHTSLTETSMVGSSGASVDVTPGTDAQDQSAAPGIDAPTDGATV</sequence>
<accession>M1DA35</accession>
<dbReference type="PaxDb" id="4113-PGSC0003DMT400085701"/>
<dbReference type="InParanoid" id="M1DA35"/>
<dbReference type="EnsemblPlants" id="PGSC0003DMT400085701">
    <property type="protein sequence ID" value="PGSC0003DMT400085701"/>
    <property type="gene ID" value="PGSC0003DMG400035272"/>
</dbReference>
<feature type="region of interest" description="Disordered" evidence="1">
    <location>
        <begin position="84"/>
        <end position="120"/>
    </location>
</feature>
<dbReference type="Gramene" id="PGSC0003DMT400085701">
    <property type="protein sequence ID" value="PGSC0003DMT400085701"/>
    <property type="gene ID" value="PGSC0003DMG400035272"/>
</dbReference>
<evidence type="ECO:0000313" key="2">
    <source>
        <dbReference type="EnsemblPlants" id="PGSC0003DMT400085701"/>
    </source>
</evidence>
<evidence type="ECO:0000256" key="1">
    <source>
        <dbReference type="SAM" id="MobiDB-lite"/>
    </source>
</evidence>
<evidence type="ECO:0000313" key="3">
    <source>
        <dbReference type="Proteomes" id="UP000011115"/>
    </source>
</evidence>
<dbReference type="AlphaFoldDB" id="M1DA35"/>
<proteinExistence type="predicted"/>
<dbReference type="HOGENOM" id="CLU_029307_11_1_1"/>
<dbReference type="Proteomes" id="UP000011115">
    <property type="component" value="Unassembled WGS sequence"/>
</dbReference>
<name>M1DA35_SOLTU</name>
<reference evidence="2" key="2">
    <citation type="submission" date="2015-06" db="UniProtKB">
        <authorList>
            <consortium name="EnsemblPlants"/>
        </authorList>
    </citation>
    <scope>IDENTIFICATION</scope>
    <source>
        <strain evidence="2">DM1-3 516 R44</strain>
    </source>
</reference>
<organism evidence="2 3">
    <name type="scientific">Solanum tuberosum</name>
    <name type="common">Potato</name>
    <dbReference type="NCBI Taxonomy" id="4113"/>
    <lineage>
        <taxon>Eukaryota</taxon>
        <taxon>Viridiplantae</taxon>
        <taxon>Streptophyta</taxon>
        <taxon>Embryophyta</taxon>
        <taxon>Tracheophyta</taxon>
        <taxon>Spermatophyta</taxon>
        <taxon>Magnoliopsida</taxon>
        <taxon>eudicotyledons</taxon>
        <taxon>Gunneridae</taxon>
        <taxon>Pentapetalae</taxon>
        <taxon>asterids</taxon>
        <taxon>lamiids</taxon>
        <taxon>Solanales</taxon>
        <taxon>Solanaceae</taxon>
        <taxon>Solanoideae</taxon>
        <taxon>Solaneae</taxon>
        <taxon>Solanum</taxon>
    </lineage>
</organism>
<reference evidence="3" key="1">
    <citation type="journal article" date="2011" name="Nature">
        <title>Genome sequence and analysis of the tuber crop potato.</title>
        <authorList>
            <consortium name="The Potato Genome Sequencing Consortium"/>
        </authorList>
    </citation>
    <scope>NUCLEOTIDE SEQUENCE [LARGE SCALE GENOMIC DNA]</scope>
    <source>
        <strain evidence="3">cv. DM1-3 516 R44</strain>
    </source>
</reference>
<keyword evidence="3" id="KW-1185">Reference proteome</keyword>
<protein>
    <submittedName>
        <fullName evidence="2">Polyprotein protein</fullName>
    </submittedName>
</protein>